<sequence>MKILIELLLVFSLTFQVTKLQILNLDNTYSLDNKMPRNYYGATFINTDGIQKLCTSHADCYDMREPIYWCRLKRNQHWTEKGCYCDSVLRACIIERMTDLGPASKIRNYAYCTPRAFWNCPPLQYL</sequence>
<dbReference type="AlphaFoldDB" id="A0A0R3R2Q2"/>
<feature type="signal peptide" evidence="1">
    <location>
        <begin position="1"/>
        <end position="20"/>
    </location>
</feature>
<organism evidence="4">
    <name type="scientific">Brugia timori</name>
    <dbReference type="NCBI Taxonomy" id="42155"/>
    <lineage>
        <taxon>Eukaryota</taxon>
        <taxon>Metazoa</taxon>
        <taxon>Ecdysozoa</taxon>
        <taxon>Nematoda</taxon>
        <taxon>Chromadorea</taxon>
        <taxon>Rhabditida</taxon>
        <taxon>Spirurina</taxon>
        <taxon>Spiruromorpha</taxon>
        <taxon>Filarioidea</taxon>
        <taxon>Onchocercidae</taxon>
        <taxon>Brugia</taxon>
    </lineage>
</organism>
<dbReference type="Pfam" id="PF05535">
    <property type="entry name" value="Chromadorea_ALT"/>
    <property type="match status" value="1"/>
</dbReference>
<gene>
    <name evidence="2" type="ORF">BTMF_LOCUS12288</name>
</gene>
<dbReference type="Proteomes" id="UP000280834">
    <property type="component" value="Unassembled WGS sequence"/>
</dbReference>
<feature type="chain" id="PRO_5043131001" evidence="1">
    <location>
        <begin position="21"/>
        <end position="126"/>
    </location>
</feature>
<evidence type="ECO:0000313" key="2">
    <source>
        <dbReference type="EMBL" id="VDO42116.1"/>
    </source>
</evidence>
<reference evidence="4" key="1">
    <citation type="submission" date="2017-02" db="UniProtKB">
        <authorList>
            <consortium name="WormBaseParasite"/>
        </authorList>
    </citation>
    <scope>IDENTIFICATION</scope>
</reference>
<dbReference type="STRING" id="42155.A0A0R3R2Q2"/>
<dbReference type="EMBL" id="UZAG01019033">
    <property type="protein sequence ID" value="VDO42116.1"/>
    <property type="molecule type" value="Genomic_DNA"/>
</dbReference>
<evidence type="ECO:0000313" key="3">
    <source>
        <dbReference type="Proteomes" id="UP000280834"/>
    </source>
</evidence>
<name>A0A0R3R2Q2_9BILA</name>
<dbReference type="WBParaSite" id="BTMF_0001429201-mRNA-1">
    <property type="protein sequence ID" value="BTMF_0001429201-mRNA-1"/>
    <property type="gene ID" value="BTMF_0001429201"/>
</dbReference>
<accession>A0A0R3R2Q2</accession>
<keyword evidence="1" id="KW-0732">Signal</keyword>
<reference evidence="2 3" key="2">
    <citation type="submission" date="2018-11" db="EMBL/GenBank/DDBJ databases">
        <authorList>
            <consortium name="Pathogen Informatics"/>
        </authorList>
    </citation>
    <scope>NUCLEOTIDE SEQUENCE [LARGE SCALE GENOMIC DNA]</scope>
</reference>
<evidence type="ECO:0000256" key="1">
    <source>
        <dbReference type="SAM" id="SignalP"/>
    </source>
</evidence>
<protein>
    <submittedName>
        <fullName evidence="4">Phospholipase A(2)</fullName>
    </submittedName>
</protein>
<dbReference type="InterPro" id="IPR008451">
    <property type="entry name" value="Chromadorea_ALT"/>
</dbReference>
<proteinExistence type="predicted"/>
<keyword evidence="3" id="KW-1185">Reference proteome</keyword>
<evidence type="ECO:0000313" key="4">
    <source>
        <dbReference type="WBParaSite" id="BTMF_0001429201-mRNA-1"/>
    </source>
</evidence>